<gene>
    <name evidence="5" type="ORF">D9615_001337</name>
</gene>
<dbReference type="Pfam" id="PF00106">
    <property type="entry name" value="adh_short"/>
    <property type="match status" value="1"/>
</dbReference>
<evidence type="ECO:0000313" key="6">
    <source>
        <dbReference type="Proteomes" id="UP000565441"/>
    </source>
</evidence>
<proteinExistence type="inferred from homology"/>
<dbReference type="PROSITE" id="PS00061">
    <property type="entry name" value="ADH_SHORT"/>
    <property type="match status" value="1"/>
</dbReference>
<dbReference type="PANTHER" id="PTHR44169">
    <property type="entry name" value="NADPH-DEPENDENT 1-ACYLDIHYDROXYACETONE PHOSPHATE REDUCTASE"/>
    <property type="match status" value="1"/>
</dbReference>
<dbReference type="GO" id="GO:0016491">
    <property type="term" value="F:oxidoreductase activity"/>
    <property type="evidence" value="ECO:0007669"/>
    <property type="project" value="UniProtKB-KW"/>
</dbReference>
<dbReference type="InterPro" id="IPR036291">
    <property type="entry name" value="NAD(P)-bd_dom_sf"/>
</dbReference>
<dbReference type="FunFam" id="3.40.50.720:FF:000261">
    <property type="entry name" value="NADPH-dependent 1-acyldihydroxyacetone phosphate reductase"/>
    <property type="match status" value="1"/>
</dbReference>
<dbReference type="EMBL" id="JAACJP010000004">
    <property type="protein sequence ID" value="KAF5384872.1"/>
    <property type="molecule type" value="Genomic_DNA"/>
</dbReference>
<comment type="caution">
    <text evidence="5">The sequence shown here is derived from an EMBL/GenBank/DDBJ whole genome shotgun (WGS) entry which is preliminary data.</text>
</comment>
<dbReference type="Proteomes" id="UP000565441">
    <property type="component" value="Unassembled WGS sequence"/>
</dbReference>
<dbReference type="AlphaFoldDB" id="A0A8H5HKE7"/>
<organism evidence="5 6">
    <name type="scientific">Tricholomella constricta</name>
    <dbReference type="NCBI Taxonomy" id="117010"/>
    <lineage>
        <taxon>Eukaryota</taxon>
        <taxon>Fungi</taxon>
        <taxon>Dikarya</taxon>
        <taxon>Basidiomycota</taxon>
        <taxon>Agaricomycotina</taxon>
        <taxon>Agaricomycetes</taxon>
        <taxon>Agaricomycetidae</taxon>
        <taxon>Agaricales</taxon>
        <taxon>Tricholomatineae</taxon>
        <taxon>Lyophyllaceae</taxon>
        <taxon>Tricholomella</taxon>
    </lineage>
</organism>
<keyword evidence="3" id="KW-0560">Oxidoreductase</keyword>
<dbReference type="InterPro" id="IPR002347">
    <property type="entry name" value="SDR_fam"/>
</dbReference>
<evidence type="ECO:0000256" key="2">
    <source>
        <dbReference type="ARBA" id="ARBA00022857"/>
    </source>
</evidence>
<dbReference type="InterPro" id="IPR020904">
    <property type="entry name" value="Sc_DH/Rdtase_CS"/>
</dbReference>
<dbReference type="PRINTS" id="PR00081">
    <property type="entry name" value="GDHRDH"/>
</dbReference>
<keyword evidence="6" id="KW-1185">Reference proteome</keyword>
<accession>A0A8H5HKE7</accession>
<evidence type="ECO:0000256" key="3">
    <source>
        <dbReference type="ARBA" id="ARBA00023002"/>
    </source>
</evidence>
<keyword evidence="2" id="KW-0521">NADP</keyword>
<reference evidence="5 6" key="1">
    <citation type="journal article" date="2020" name="ISME J.">
        <title>Uncovering the hidden diversity of litter-decomposition mechanisms in mushroom-forming fungi.</title>
        <authorList>
            <person name="Floudas D."/>
            <person name="Bentzer J."/>
            <person name="Ahren D."/>
            <person name="Johansson T."/>
            <person name="Persson P."/>
            <person name="Tunlid A."/>
        </authorList>
    </citation>
    <scope>NUCLEOTIDE SEQUENCE [LARGE SCALE GENOMIC DNA]</scope>
    <source>
        <strain evidence="5 6">CBS 661.87</strain>
    </source>
</reference>
<evidence type="ECO:0000313" key="5">
    <source>
        <dbReference type="EMBL" id="KAF5384872.1"/>
    </source>
</evidence>
<protein>
    <submittedName>
        <fullName evidence="5">Uncharacterized protein</fullName>
    </submittedName>
</protein>
<dbReference type="CDD" id="cd05374">
    <property type="entry name" value="17beta-HSD-like_SDR_c"/>
    <property type="match status" value="1"/>
</dbReference>
<dbReference type="PRINTS" id="PR00080">
    <property type="entry name" value="SDRFAMILY"/>
</dbReference>
<dbReference type="OrthoDB" id="2102561at2759"/>
<name>A0A8H5HKE7_9AGAR</name>
<sequence>MSRVVLVTGCSTGGIGFALCNEFARQGCKVYATSRKVETIGEFSYPTVQKLALDVTSDEAVESVVKHVATVEGKIDIVVNNAGFFSAGPLIDQTMEDIKANFDTNTFSILRMTRAAIPFMAERRSGIIVNIGSIVGEIATPWNGLYCASKAAVQSISDVLSMECKPFNISVLHIAPGGIQSNISANGASRFSLPENSLYSAFLPNILQRINASQALGSMPTDAFAKEVVATALRKNPPLYLSTGAHTTLFAILKWLPKTWVLWLMWRVYSKKIIN</sequence>
<dbReference type="SUPFAM" id="SSF51735">
    <property type="entry name" value="NAD(P)-binding Rossmann-fold domains"/>
    <property type="match status" value="1"/>
</dbReference>
<comment type="similarity">
    <text evidence="1 4">Belongs to the short-chain dehydrogenases/reductases (SDR) family.</text>
</comment>
<dbReference type="PANTHER" id="PTHR44169:SF6">
    <property type="entry name" value="NADPH-DEPENDENT 1-ACYLDIHYDROXYACETONE PHOSPHATE REDUCTASE"/>
    <property type="match status" value="1"/>
</dbReference>
<dbReference type="GO" id="GO:0005783">
    <property type="term" value="C:endoplasmic reticulum"/>
    <property type="evidence" value="ECO:0007669"/>
    <property type="project" value="TreeGrafter"/>
</dbReference>
<evidence type="ECO:0000256" key="4">
    <source>
        <dbReference type="RuleBase" id="RU000363"/>
    </source>
</evidence>
<dbReference type="Gene3D" id="3.40.50.720">
    <property type="entry name" value="NAD(P)-binding Rossmann-like Domain"/>
    <property type="match status" value="1"/>
</dbReference>
<evidence type="ECO:0000256" key="1">
    <source>
        <dbReference type="ARBA" id="ARBA00006484"/>
    </source>
</evidence>